<evidence type="ECO:0000256" key="2">
    <source>
        <dbReference type="ARBA" id="ARBA00023125"/>
    </source>
</evidence>
<evidence type="ECO:0000259" key="4">
    <source>
        <dbReference type="PROSITE" id="PS51071"/>
    </source>
</evidence>
<dbReference type="GO" id="GO:1901135">
    <property type="term" value="P:carbohydrate derivative metabolic process"/>
    <property type="evidence" value="ECO:0007669"/>
    <property type="project" value="InterPro"/>
</dbReference>
<comment type="caution">
    <text evidence="6">The sequence shown here is derived from an EMBL/GenBank/DDBJ whole genome shotgun (WGS) entry which is preliminary data.</text>
</comment>
<dbReference type="InterPro" id="IPR046348">
    <property type="entry name" value="SIS_dom_sf"/>
</dbReference>
<dbReference type="Gene3D" id="1.10.10.10">
    <property type="entry name" value="Winged helix-like DNA-binding domain superfamily/Winged helix DNA-binding domain"/>
    <property type="match status" value="1"/>
</dbReference>
<dbReference type="PROSITE" id="PS51464">
    <property type="entry name" value="SIS"/>
    <property type="match status" value="1"/>
</dbReference>
<keyword evidence="3" id="KW-0804">Transcription</keyword>
<dbReference type="SUPFAM" id="SSF46689">
    <property type="entry name" value="Homeodomain-like"/>
    <property type="match status" value="1"/>
</dbReference>
<dbReference type="InterPro" id="IPR001347">
    <property type="entry name" value="SIS_dom"/>
</dbReference>
<feature type="domain" description="HTH rpiR-type" evidence="4">
    <location>
        <begin position="2"/>
        <end position="78"/>
    </location>
</feature>
<evidence type="ECO:0000256" key="3">
    <source>
        <dbReference type="ARBA" id="ARBA00023163"/>
    </source>
</evidence>
<dbReference type="InterPro" id="IPR047640">
    <property type="entry name" value="RpiR-like"/>
</dbReference>
<name>A0A7C5U6D6_9BACT</name>
<dbReference type="PROSITE" id="PS51071">
    <property type="entry name" value="HTH_RPIR"/>
    <property type="match status" value="1"/>
</dbReference>
<dbReference type="Gene3D" id="3.40.50.10490">
    <property type="entry name" value="Glucose-6-phosphate isomerase like protein, domain 1"/>
    <property type="match status" value="1"/>
</dbReference>
<keyword evidence="1" id="KW-0805">Transcription regulation</keyword>
<organism evidence="6">
    <name type="scientific">Fervidobacterium nodosum</name>
    <dbReference type="NCBI Taxonomy" id="2424"/>
    <lineage>
        <taxon>Bacteria</taxon>
        <taxon>Thermotogati</taxon>
        <taxon>Thermotogota</taxon>
        <taxon>Thermotogae</taxon>
        <taxon>Thermotogales</taxon>
        <taxon>Fervidobacteriaceae</taxon>
        <taxon>Fervidobacterium</taxon>
    </lineage>
</organism>
<dbReference type="InterPro" id="IPR000281">
    <property type="entry name" value="HTH_RpiR"/>
</dbReference>
<evidence type="ECO:0000313" key="6">
    <source>
        <dbReference type="EMBL" id="HHR34276.1"/>
    </source>
</evidence>
<dbReference type="GO" id="GO:0003700">
    <property type="term" value="F:DNA-binding transcription factor activity"/>
    <property type="evidence" value="ECO:0007669"/>
    <property type="project" value="InterPro"/>
</dbReference>
<dbReference type="Pfam" id="PF01380">
    <property type="entry name" value="SIS"/>
    <property type="match status" value="1"/>
</dbReference>
<dbReference type="InterPro" id="IPR035472">
    <property type="entry name" value="RpiR-like_SIS"/>
</dbReference>
<gene>
    <name evidence="6" type="ORF">ENM46_04955</name>
</gene>
<dbReference type="CDD" id="cd05013">
    <property type="entry name" value="SIS_RpiR"/>
    <property type="match status" value="1"/>
</dbReference>
<feature type="domain" description="SIS" evidence="5">
    <location>
        <begin position="122"/>
        <end position="262"/>
    </location>
</feature>
<dbReference type="InterPro" id="IPR036388">
    <property type="entry name" value="WH-like_DNA-bd_sf"/>
</dbReference>
<dbReference type="AlphaFoldDB" id="A0A7C5U6D6"/>
<accession>A0A7C5U6D6</accession>
<dbReference type="GO" id="GO:0003677">
    <property type="term" value="F:DNA binding"/>
    <property type="evidence" value="ECO:0007669"/>
    <property type="project" value="UniProtKB-KW"/>
</dbReference>
<keyword evidence="2" id="KW-0238">DNA-binding</keyword>
<dbReference type="InterPro" id="IPR009057">
    <property type="entry name" value="Homeodomain-like_sf"/>
</dbReference>
<dbReference type="PANTHER" id="PTHR30514:SF1">
    <property type="entry name" value="HTH-TYPE TRANSCRIPTIONAL REGULATOR HEXR-RELATED"/>
    <property type="match status" value="1"/>
</dbReference>
<evidence type="ECO:0000256" key="1">
    <source>
        <dbReference type="ARBA" id="ARBA00023015"/>
    </source>
</evidence>
<protein>
    <submittedName>
        <fullName evidence="6">MurR/RpiR family transcriptional regulator</fullName>
    </submittedName>
</protein>
<dbReference type="EMBL" id="DRXW01000296">
    <property type="protein sequence ID" value="HHR34276.1"/>
    <property type="molecule type" value="Genomic_DNA"/>
</dbReference>
<proteinExistence type="predicted"/>
<dbReference type="PANTHER" id="PTHR30514">
    <property type="entry name" value="GLUCOKINASE"/>
    <property type="match status" value="1"/>
</dbReference>
<sequence length="280" mass="30885">MISALAKIRHMKNEFTNSEKKVAEFIEANSFKVIGMTLNEFAQACKVSEATIVRFIRKIGFETFQSLKFSLAKEETHSFEIDEIAILPNDEPAEVVKKITSGCIRTIQNTYNVTNIDEYLRLAHVIRSARRIEIYGVGSSGAVALLMQYKLVRSGYPAIALIDPHMQSFSATLLSAKDLAIAVSQSGSTKDTVDSLEIAKNHGAVTAAITDHKNSPIAQHASIIIETFSSENPIDTSAGRSVLAQVYAIEILIGILHILDYEHCKMYGDETAKSVLKKLY</sequence>
<dbReference type="Pfam" id="PF01418">
    <property type="entry name" value="HTH_6"/>
    <property type="match status" value="1"/>
</dbReference>
<reference evidence="6" key="1">
    <citation type="journal article" date="2020" name="mSystems">
        <title>Genome- and Community-Level Interaction Insights into Carbon Utilization and Element Cycling Functions of Hydrothermarchaeota in Hydrothermal Sediment.</title>
        <authorList>
            <person name="Zhou Z."/>
            <person name="Liu Y."/>
            <person name="Xu W."/>
            <person name="Pan J."/>
            <person name="Luo Z.H."/>
            <person name="Li M."/>
        </authorList>
    </citation>
    <scope>NUCLEOTIDE SEQUENCE [LARGE SCALE GENOMIC DNA]</scope>
    <source>
        <strain evidence="6">SpSt-1088</strain>
    </source>
</reference>
<dbReference type="GO" id="GO:0097367">
    <property type="term" value="F:carbohydrate derivative binding"/>
    <property type="evidence" value="ECO:0007669"/>
    <property type="project" value="InterPro"/>
</dbReference>
<evidence type="ECO:0000259" key="5">
    <source>
        <dbReference type="PROSITE" id="PS51464"/>
    </source>
</evidence>
<dbReference type="SUPFAM" id="SSF53697">
    <property type="entry name" value="SIS domain"/>
    <property type="match status" value="1"/>
</dbReference>